<sequence length="1025" mass="108260">MSSLLARLLVMSGVGLCVVTPPARAQKFNAEFLKGLPGGPSVDLSYFDKSSGPPPGDYKYDLRLMGRLMASRSVRFGKDGEPQITLAILDAVGVDVSKLEGAAVAKAPAASAADEATNHADSLQADAGKSVADPASEVINLPELLPGARVAVKANENVLDFEIPGKWLKENVSNSESKFDALSYKNGVPAGFLSYNVVANRQWNHTNRSTYSGIFNYGASGGEDLDGWGFVGSGSYSQGDGNGSKFQTGDNYLAKDFPQIHGRLAAGAASAGSSLFGGYSLKGVNLSSDMLMYPPGYDQSTPTIRGIANSNATVTIYRAGRPIATKVVPPGPFAIDDLVSGFASGTYDVVVREADGRETHSPVTFNSVAQQLHQGVWTYNFSAGLPNHATVGGSSPLFEAEASYGFTDSLTFLAGAAYHSRYQGVGVGIASSLGVLGGVSGILSFARSRVFGPSASGASLNASYVKSFGLFTVNLNEVHNFGNYRSLQDTFEGVGGGVEYDQFGNVLSSSAPKFLITRDNWNAGVSAALAGGSLSASLNETKYTSGDVSRNISLSYSHSLGRVGSVALTYSDMHNINQRAEQQIMATWTLPLGKSIDVSYSYANSFGDGAQNQVTVSQSQLGDRHQFDYSVVGQLGAGANGVQASATYRSPFVKLQAFDYQAGATNSSQLSMSGSVVAHGHGLTASSQQINDSYVIVDAGLPHIALENYLELETDPWGFAILGNGEPYRRENLSLVTRDIPQGYDVKNGTVTIRARHHAASIAKFDTFENRRALVTVTLPDGKAVPFGAYAEDSAGREAGWVGQDGQLFVENLVAHGNVFHIKHSNQHCDIRFDLPEHPVGIYDTAAVTCEMKESSPSPAQENAKHPLGTRVDRPDRNVTASGAAAKDAIHPKAAHVASLDQEIGDRKNNAAESQPLRNRQSASALDMVMDVVATPIIPDRPGSVPIGPSKMSAEIHSELTGRPTDQMLLPSVAPKERTDCRVAAALPGQAFIGKMGAAPLGENSPSNCFASTLSKDFAQLYARP</sequence>
<evidence type="ECO:0000256" key="3">
    <source>
        <dbReference type="ARBA" id="ARBA00022448"/>
    </source>
</evidence>
<dbReference type="PROSITE" id="PS01151">
    <property type="entry name" value="FIMBRIAL_USHER"/>
    <property type="match status" value="1"/>
</dbReference>
<protein>
    <submittedName>
        <fullName evidence="13">Fimbria/pilus outer membrane usher protein</fullName>
    </submittedName>
</protein>
<dbReference type="RefSeq" id="WP_080759391.1">
    <property type="nucleotide sequence ID" value="NZ_CP047385.1"/>
</dbReference>
<feature type="region of interest" description="Disordered" evidence="10">
    <location>
        <begin position="853"/>
        <end position="876"/>
    </location>
</feature>
<evidence type="ECO:0000259" key="12">
    <source>
        <dbReference type="Pfam" id="PF13954"/>
    </source>
</evidence>
<dbReference type="SUPFAM" id="SSF141729">
    <property type="entry name" value="FimD N-terminal domain-like"/>
    <property type="match status" value="1"/>
</dbReference>
<keyword evidence="7 9" id="KW-0472">Membrane</keyword>
<keyword evidence="6" id="KW-0732">Signal</keyword>
<feature type="domain" description="PapC-like C-terminal" evidence="11">
    <location>
        <begin position="774"/>
        <end position="837"/>
    </location>
</feature>
<evidence type="ECO:0000256" key="10">
    <source>
        <dbReference type="SAM" id="MobiDB-lite"/>
    </source>
</evidence>
<keyword evidence="5 9" id="KW-0812">Transmembrane</keyword>
<feature type="domain" description="PapC N-terminal" evidence="12">
    <location>
        <begin position="27"/>
        <end position="198"/>
    </location>
</feature>
<evidence type="ECO:0000256" key="2">
    <source>
        <dbReference type="ARBA" id="ARBA00008064"/>
    </source>
</evidence>
<dbReference type="InterPro" id="IPR043142">
    <property type="entry name" value="PapC-like_C_sf"/>
</dbReference>
<evidence type="ECO:0000256" key="5">
    <source>
        <dbReference type="ARBA" id="ARBA00022692"/>
    </source>
</evidence>
<organism evidence="13 14">
    <name type="scientific">Pandoraea fibrosis</name>
    <dbReference type="NCBI Taxonomy" id="1891094"/>
    <lineage>
        <taxon>Bacteria</taxon>
        <taxon>Pseudomonadati</taxon>
        <taxon>Pseudomonadota</taxon>
        <taxon>Betaproteobacteria</taxon>
        <taxon>Burkholderiales</taxon>
        <taxon>Burkholderiaceae</taxon>
        <taxon>Pandoraea</taxon>
    </lineage>
</organism>
<dbReference type="Gene3D" id="2.60.40.2610">
    <property type="entry name" value="Outer membrane usher protein FimD, plug domain"/>
    <property type="match status" value="1"/>
</dbReference>
<dbReference type="Pfam" id="PF00577">
    <property type="entry name" value="Usher"/>
    <property type="match status" value="1"/>
</dbReference>
<evidence type="ECO:0000313" key="14">
    <source>
        <dbReference type="Proteomes" id="UP000035080"/>
    </source>
</evidence>
<keyword evidence="3 9" id="KW-0813">Transport</keyword>
<evidence type="ECO:0000256" key="4">
    <source>
        <dbReference type="ARBA" id="ARBA00022452"/>
    </source>
</evidence>
<proteinExistence type="inferred from homology"/>
<keyword evidence="4" id="KW-1134">Transmembrane beta strand</keyword>
<accession>A0ABX6HRS5</accession>
<dbReference type="Proteomes" id="UP000035080">
    <property type="component" value="Chromosome"/>
</dbReference>
<dbReference type="InterPro" id="IPR025885">
    <property type="entry name" value="PapC_N"/>
</dbReference>
<dbReference type="InterPro" id="IPR018030">
    <property type="entry name" value="Fimbrial_membr_usher_CS"/>
</dbReference>
<evidence type="ECO:0000256" key="8">
    <source>
        <dbReference type="ARBA" id="ARBA00023237"/>
    </source>
</evidence>
<name>A0ABX6HRS5_9BURK</name>
<reference evidence="13 14" key="1">
    <citation type="journal article" date="2015" name="Genome Announc.">
        <title>Genome Sequences of Two Pandoraea pnomenusa Isolates Recovered 11 Months Apart from a Cystic Fibrosis Patient.</title>
        <authorList>
            <person name="Ee R."/>
            <person name="Ambrose M."/>
            <person name="Lazenby J."/>
            <person name="Williams P."/>
            <person name="Chan K.G."/>
            <person name="Roddam L."/>
        </authorList>
    </citation>
    <scope>NUCLEOTIDE SEQUENCE [LARGE SCALE GENOMIC DNA]</scope>
    <source>
        <strain evidence="13 14">6399</strain>
    </source>
</reference>
<evidence type="ECO:0000256" key="7">
    <source>
        <dbReference type="ARBA" id="ARBA00023136"/>
    </source>
</evidence>
<keyword evidence="14" id="KW-1185">Reference proteome</keyword>
<keyword evidence="8 9" id="KW-0998">Cell outer membrane</keyword>
<dbReference type="InterPro" id="IPR042186">
    <property type="entry name" value="FimD_plug_dom"/>
</dbReference>
<dbReference type="Gene3D" id="2.60.40.2070">
    <property type="match status" value="1"/>
</dbReference>
<evidence type="ECO:0000313" key="13">
    <source>
        <dbReference type="EMBL" id="QHF13551.1"/>
    </source>
</evidence>
<dbReference type="Pfam" id="PF13954">
    <property type="entry name" value="PapC_N"/>
    <property type="match status" value="1"/>
</dbReference>
<dbReference type="InterPro" id="IPR037224">
    <property type="entry name" value="PapC_N_sf"/>
</dbReference>
<keyword evidence="9" id="KW-1029">Fimbrium biogenesis</keyword>
<dbReference type="InterPro" id="IPR025949">
    <property type="entry name" value="PapC-like_C"/>
</dbReference>
<evidence type="ECO:0000259" key="11">
    <source>
        <dbReference type="Pfam" id="PF13953"/>
    </source>
</evidence>
<dbReference type="InterPro" id="IPR000015">
    <property type="entry name" value="Fimb_usher"/>
</dbReference>
<evidence type="ECO:0000256" key="9">
    <source>
        <dbReference type="RuleBase" id="RU003884"/>
    </source>
</evidence>
<evidence type="ECO:0000256" key="1">
    <source>
        <dbReference type="ARBA" id="ARBA00004571"/>
    </source>
</evidence>
<dbReference type="PANTHER" id="PTHR30451">
    <property type="entry name" value="OUTER MEMBRANE USHER PROTEIN"/>
    <property type="match status" value="1"/>
</dbReference>
<comment type="similarity">
    <text evidence="2 9">Belongs to the fimbrial export usher family.</text>
</comment>
<dbReference type="EMBL" id="CP047385">
    <property type="protein sequence ID" value="QHF13551.1"/>
    <property type="molecule type" value="Genomic_DNA"/>
</dbReference>
<evidence type="ECO:0000256" key="6">
    <source>
        <dbReference type="ARBA" id="ARBA00022729"/>
    </source>
</evidence>
<dbReference type="PANTHER" id="PTHR30451:SF5">
    <property type="entry name" value="SLR0019 PROTEIN"/>
    <property type="match status" value="1"/>
</dbReference>
<gene>
    <name evidence="13" type="ORF">PI93_013535</name>
</gene>
<dbReference type="Gene3D" id="3.10.20.410">
    <property type="match status" value="1"/>
</dbReference>
<comment type="subcellular location">
    <subcellularLocation>
        <location evidence="1 9">Cell outer membrane</location>
        <topology evidence="1 9">Multi-pass membrane protein</topology>
    </subcellularLocation>
</comment>
<dbReference type="Gene3D" id="2.60.40.3110">
    <property type="match status" value="1"/>
</dbReference>
<dbReference type="Pfam" id="PF13953">
    <property type="entry name" value="PapC_C"/>
    <property type="match status" value="1"/>
</dbReference>